<evidence type="ECO:0000313" key="16">
    <source>
        <dbReference type="EMBL" id="KJQ76274.1"/>
    </source>
</evidence>
<dbReference type="GO" id="GO:0005524">
    <property type="term" value="F:ATP binding"/>
    <property type="evidence" value="ECO:0007669"/>
    <property type="project" value="UniProtKB-UniRule"/>
</dbReference>
<dbReference type="OrthoDB" id="9795828at2"/>
<proteinExistence type="predicted"/>
<dbReference type="EMBL" id="JYGT01000007">
    <property type="protein sequence ID" value="KJQ76274.1"/>
    <property type="molecule type" value="Genomic_DNA"/>
</dbReference>
<organism evidence="16 17">
    <name type="scientific">Streptococcus infantis</name>
    <dbReference type="NCBI Taxonomy" id="68892"/>
    <lineage>
        <taxon>Bacteria</taxon>
        <taxon>Bacillati</taxon>
        <taxon>Bacillota</taxon>
        <taxon>Bacilli</taxon>
        <taxon>Lactobacillales</taxon>
        <taxon>Streptococcaceae</taxon>
        <taxon>Streptococcus</taxon>
    </lineage>
</organism>
<evidence type="ECO:0000256" key="8">
    <source>
        <dbReference type="ARBA" id="ARBA00022777"/>
    </source>
</evidence>
<feature type="transmembrane region" description="Helical" evidence="14">
    <location>
        <begin position="45"/>
        <end position="67"/>
    </location>
</feature>
<evidence type="ECO:0000256" key="5">
    <source>
        <dbReference type="ARBA" id="ARBA00022679"/>
    </source>
</evidence>
<dbReference type="GO" id="GO:0046983">
    <property type="term" value="F:protein dimerization activity"/>
    <property type="evidence" value="ECO:0007669"/>
    <property type="project" value="InterPro"/>
</dbReference>
<dbReference type="Proteomes" id="UP000033489">
    <property type="component" value="Unassembled WGS sequence"/>
</dbReference>
<protein>
    <recommendedName>
        <fullName evidence="13">Sensor histidine kinase</fullName>
        <ecNumber evidence="13">2.7.13.3</ecNumber>
    </recommendedName>
</protein>
<feature type="domain" description="Histidine kinase" evidence="15">
    <location>
        <begin position="135"/>
        <end position="329"/>
    </location>
</feature>
<feature type="transmembrane region" description="Helical" evidence="14">
    <location>
        <begin position="7"/>
        <end position="25"/>
    </location>
</feature>
<dbReference type="GO" id="GO:0000155">
    <property type="term" value="F:phosphorelay sensor kinase activity"/>
    <property type="evidence" value="ECO:0007669"/>
    <property type="project" value="UniProtKB-UniRule"/>
</dbReference>
<dbReference type="InterPro" id="IPR005467">
    <property type="entry name" value="His_kinase_dom"/>
</dbReference>
<dbReference type="CDD" id="cd16917">
    <property type="entry name" value="HATPase_UhpB-NarQ-NarX-like"/>
    <property type="match status" value="1"/>
</dbReference>
<dbReference type="RefSeq" id="WP_045614342.1">
    <property type="nucleotide sequence ID" value="NZ_JASHGR010000001.1"/>
</dbReference>
<dbReference type="PATRIC" id="fig|28037.216.peg.750"/>
<gene>
    <name evidence="16" type="primary">hk03</name>
    <name evidence="16" type="ORF">TZ94_00772</name>
</gene>
<dbReference type="Pfam" id="PF02518">
    <property type="entry name" value="HATPase_c"/>
    <property type="match status" value="1"/>
</dbReference>
<keyword evidence="5 13" id="KW-0808">Transferase</keyword>
<dbReference type="PANTHER" id="PTHR24421">
    <property type="entry name" value="NITRATE/NITRITE SENSOR PROTEIN NARX-RELATED"/>
    <property type="match status" value="1"/>
</dbReference>
<keyword evidence="11 13" id="KW-0902">Two-component regulatory system</keyword>
<keyword evidence="10 14" id="KW-1133">Transmembrane helix</keyword>
<evidence type="ECO:0000313" key="17">
    <source>
        <dbReference type="Proteomes" id="UP000033489"/>
    </source>
</evidence>
<dbReference type="Gene3D" id="3.30.565.10">
    <property type="entry name" value="Histidine kinase-like ATPase, C-terminal domain"/>
    <property type="match status" value="1"/>
</dbReference>
<evidence type="ECO:0000256" key="9">
    <source>
        <dbReference type="ARBA" id="ARBA00022840"/>
    </source>
</evidence>
<evidence type="ECO:0000256" key="2">
    <source>
        <dbReference type="ARBA" id="ARBA00004651"/>
    </source>
</evidence>
<dbReference type="AlphaFoldDB" id="A0A0F2E1I3"/>
<evidence type="ECO:0000256" key="14">
    <source>
        <dbReference type="SAM" id="Phobius"/>
    </source>
</evidence>
<dbReference type="Gene3D" id="1.20.5.1930">
    <property type="match status" value="1"/>
</dbReference>
<keyword evidence="8 13" id="KW-0418">Kinase</keyword>
<evidence type="ECO:0000256" key="4">
    <source>
        <dbReference type="ARBA" id="ARBA00022553"/>
    </source>
</evidence>
<comment type="catalytic activity">
    <reaction evidence="1 13">
        <text>ATP + protein L-histidine = ADP + protein N-phospho-L-histidine.</text>
        <dbReference type="EC" id="2.7.13.3"/>
    </reaction>
</comment>
<comment type="caution">
    <text evidence="16">The sequence shown here is derived from an EMBL/GenBank/DDBJ whole genome shotgun (WGS) entry which is preliminary data.</text>
</comment>
<dbReference type="PROSITE" id="PS50109">
    <property type="entry name" value="HIS_KIN"/>
    <property type="match status" value="1"/>
</dbReference>
<dbReference type="PIRSF" id="PIRSF037431">
    <property type="entry name" value="STHK_LiaS"/>
    <property type="match status" value="1"/>
</dbReference>
<evidence type="ECO:0000256" key="12">
    <source>
        <dbReference type="ARBA" id="ARBA00023136"/>
    </source>
</evidence>
<reference evidence="16 17" key="1">
    <citation type="submission" date="2015-02" db="EMBL/GenBank/DDBJ databases">
        <title>Evolution of amylase-binding proteins of oral streptococcal species.</title>
        <authorList>
            <person name="Haase E.M."/>
        </authorList>
    </citation>
    <scope>NUCLEOTIDE SEQUENCE [LARGE SCALE GENOMIC DNA]</scope>
    <source>
        <strain evidence="16 17">UC921A</strain>
    </source>
</reference>
<evidence type="ECO:0000256" key="1">
    <source>
        <dbReference type="ARBA" id="ARBA00000085"/>
    </source>
</evidence>
<dbReference type="Pfam" id="PF07730">
    <property type="entry name" value="HisKA_3"/>
    <property type="match status" value="1"/>
</dbReference>
<comment type="subcellular location">
    <subcellularLocation>
        <location evidence="2 13">Cell membrane</location>
        <topology evidence="2 13">Multi-pass membrane protein</topology>
    </subcellularLocation>
</comment>
<keyword evidence="4" id="KW-0597">Phosphoprotein</keyword>
<dbReference type="EC" id="2.7.13.3" evidence="13"/>
<dbReference type="SUPFAM" id="SSF55874">
    <property type="entry name" value="ATPase domain of HSP90 chaperone/DNA topoisomerase II/histidine kinase"/>
    <property type="match status" value="1"/>
</dbReference>
<evidence type="ECO:0000256" key="10">
    <source>
        <dbReference type="ARBA" id="ARBA00022989"/>
    </source>
</evidence>
<dbReference type="PANTHER" id="PTHR24421:SF37">
    <property type="entry name" value="SENSOR HISTIDINE KINASE NARS"/>
    <property type="match status" value="1"/>
</dbReference>
<dbReference type="InterPro" id="IPR003594">
    <property type="entry name" value="HATPase_dom"/>
</dbReference>
<accession>A0A0F2E1I3</accession>
<evidence type="ECO:0000256" key="13">
    <source>
        <dbReference type="PIRNR" id="PIRNR037431"/>
    </source>
</evidence>
<evidence type="ECO:0000256" key="11">
    <source>
        <dbReference type="ARBA" id="ARBA00023012"/>
    </source>
</evidence>
<dbReference type="InterPro" id="IPR017202">
    <property type="entry name" value="LiaS/VraS"/>
</dbReference>
<evidence type="ECO:0000256" key="7">
    <source>
        <dbReference type="ARBA" id="ARBA00022741"/>
    </source>
</evidence>
<evidence type="ECO:0000256" key="6">
    <source>
        <dbReference type="ARBA" id="ARBA00022692"/>
    </source>
</evidence>
<name>A0A0F2E1I3_9STRE</name>
<dbReference type="InterPro" id="IPR036890">
    <property type="entry name" value="HATPase_C_sf"/>
</dbReference>
<evidence type="ECO:0000259" key="15">
    <source>
        <dbReference type="PROSITE" id="PS50109"/>
    </source>
</evidence>
<sequence>MKKQPYILIGLTSFLFVAFLFRSIFKVLDLEWSSLFQDLEKTEKIVFLTLMFSFALAFLFVLFWTMVDEISKRRIQANLKCLLAGKEIKSLGDADLDASFKNLSGKLGLLTEAIQKADNQALVKEEEIVEKERKRIARDLHDTVSQEIFAAHMILSGLSQQASKIDREKIQTQLQSVTAILETAQRDLRILLLHLRPIELEQKSLVEGIQVLLKELEEKSDLKVSFKNQVTTLPKKIEEHIFRIVQELISNTLRHAQASCLDVYLYQTETELQLKVTDNGRGFQLNDGDELSYGLRNIKERVEDMAGTIQLLTAPKQGLAVDIRIPLLDLDK</sequence>
<keyword evidence="3 13" id="KW-1003">Cell membrane</keyword>
<keyword evidence="12 13" id="KW-0472">Membrane</keyword>
<keyword evidence="6 14" id="KW-0812">Transmembrane</keyword>
<dbReference type="InterPro" id="IPR011712">
    <property type="entry name" value="Sig_transdc_His_kin_sub3_dim/P"/>
</dbReference>
<keyword evidence="9 13" id="KW-0067">ATP-binding</keyword>
<dbReference type="GO" id="GO:0005886">
    <property type="term" value="C:plasma membrane"/>
    <property type="evidence" value="ECO:0007669"/>
    <property type="project" value="UniProtKB-SubCell"/>
</dbReference>
<evidence type="ECO:0000256" key="3">
    <source>
        <dbReference type="ARBA" id="ARBA00022475"/>
    </source>
</evidence>
<dbReference type="InterPro" id="IPR050482">
    <property type="entry name" value="Sensor_HK_TwoCompSys"/>
</dbReference>
<dbReference type="SMART" id="SM00387">
    <property type="entry name" value="HATPase_c"/>
    <property type="match status" value="1"/>
</dbReference>
<keyword evidence="7 13" id="KW-0547">Nucleotide-binding</keyword>